<dbReference type="InterPro" id="IPR012349">
    <property type="entry name" value="Split_barrel_FMN-bd"/>
</dbReference>
<dbReference type="Pfam" id="PF12766">
    <property type="entry name" value="Pyridox_oxase_2"/>
    <property type="match status" value="1"/>
</dbReference>
<reference evidence="2 3" key="1">
    <citation type="submission" date="2016-07" db="EMBL/GenBank/DDBJ databases">
        <title>Draft genome of the white-rot fungus Obba rivulosa 3A-2.</title>
        <authorList>
            <consortium name="DOE Joint Genome Institute"/>
            <person name="Miettinen O."/>
            <person name="Riley R."/>
            <person name="Acob R."/>
            <person name="Barry K."/>
            <person name="Cullen D."/>
            <person name="De Vries R."/>
            <person name="Hainaut M."/>
            <person name="Hatakka A."/>
            <person name="Henrissat B."/>
            <person name="Hilden K."/>
            <person name="Kuo R."/>
            <person name="Labutti K."/>
            <person name="Lipzen A."/>
            <person name="Makela M.R."/>
            <person name="Sandor L."/>
            <person name="Spatafora J.W."/>
            <person name="Grigoriev I.V."/>
            <person name="Hibbett D.S."/>
        </authorList>
    </citation>
    <scope>NUCLEOTIDE SEQUENCE [LARGE SCALE GENOMIC DNA]</scope>
    <source>
        <strain evidence="2 3">3A-2</strain>
    </source>
</reference>
<sequence length="231" mass="25978">MTSSHPRWINALTKALSLPENKGQNVFQIATVENGTPRVRTQVHRDIIYPEGCPHLPVILTTTDVRTPKVSQLTATPRAELAWWMQGSQDQFRIAGPVRIVPRPGHPAANAEGASAALKRLDEQGFDWEAKRRAVFDVMSSHMKASWCRPPPGSAMESYEDAKKWPATVPRLGEAVSEEDKKNQEQALGNFALVLLEPEEVDWVQLGVLPNQRTRFVRRDDESWTEEIIVP</sequence>
<name>A0A8E2DL70_9APHY</name>
<dbReference type="GO" id="GO:0010181">
    <property type="term" value="F:FMN binding"/>
    <property type="evidence" value="ECO:0007669"/>
    <property type="project" value="InterPro"/>
</dbReference>
<keyword evidence="3" id="KW-1185">Reference proteome</keyword>
<dbReference type="AlphaFoldDB" id="A0A8E2DL70"/>
<dbReference type="OrthoDB" id="434253at2759"/>
<dbReference type="SUPFAM" id="SSF50475">
    <property type="entry name" value="FMN-binding split barrel"/>
    <property type="match status" value="1"/>
</dbReference>
<dbReference type="Gene3D" id="2.30.110.10">
    <property type="entry name" value="Electron Transport, Fmn-binding Protein, Chain A"/>
    <property type="match status" value="1"/>
</dbReference>
<dbReference type="PANTHER" id="PTHR28243">
    <property type="entry name" value="AGL049CP"/>
    <property type="match status" value="1"/>
</dbReference>
<protein>
    <recommendedName>
        <fullName evidence="1">Pyridoxamine 5'-phosphate oxidase Alr4036 family FMN-binding domain-containing protein</fullName>
    </recommendedName>
</protein>
<evidence type="ECO:0000313" key="3">
    <source>
        <dbReference type="Proteomes" id="UP000250043"/>
    </source>
</evidence>
<feature type="domain" description="Pyridoxamine 5'-phosphate oxidase Alr4036 family FMN-binding" evidence="1">
    <location>
        <begin position="6"/>
        <end position="101"/>
    </location>
</feature>
<dbReference type="PANTHER" id="PTHR28243:SF1">
    <property type="entry name" value="PYRIDOXAMINE 5'-PHOSPHATE OXIDASE ALR4036 FAMILY FMN-BINDING DOMAIN-CONTAINING PROTEIN"/>
    <property type="match status" value="1"/>
</dbReference>
<gene>
    <name evidence="2" type="ORF">OBBRIDRAFT_794164</name>
</gene>
<accession>A0A8E2DL70</accession>
<evidence type="ECO:0000259" key="1">
    <source>
        <dbReference type="Pfam" id="PF12766"/>
    </source>
</evidence>
<dbReference type="EMBL" id="KV722424">
    <property type="protein sequence ID" value="OCH89574.1"/>
    <property type="molecule type" value="Genomic_DNA"/>
</dbReference>
<organism evidence="2 3">
    <name type="scientific">Obba rivulosa</name>
    <dbReference type="NCBI Taxonomy" id="1052685"/>
    <lineage>
        <taxon>Eukaryota</taxon>
        <taxon>Fungi</taxon>
        <taxon>Dikarya</taxon>
        <taxon>Basidiomycota</taxon>
        <taxon>Agaricomycotina</taxon>
        <taxon>Agaricomycetes</taxon>
        <taxon>Polyporales</taxon>
        <taxon>Gelatoporiaceae</taxon>
        <taxon>Obba</taxon>
    </lineage>
</organism>
<dbReference type="InterPro" id="IPR024624">
    <property type="entry name" value="Pyridox_Oxase_Alr4036_FMN-bd"/>
</dbReference>
<proteinExistence type="predicted"/>
<dbReference type="Proteomes" id="UP000250043">
    <property type="component" value="Unassembled WGS sequence"/>
</dbReference>
<evidence type="ECO:0000313" key="2">
    <source>
        <dbReference type="EMBL" id="OCH89574.1"/>
    </source>
</evidence>